<evidence type="ECO:0000256" key="2">
    <source>
        <dbReference type="ARBA" id="ARBA00023125"/>
    </source>
</evidence>
<dbReference type="PRINTS" id="PR00455">
    <property type="entry name" value="HTHTETR"/>
</dbReference>
<dbReference type="AlphaFoldDB" id="A0A172THX0"/>
<dbReference type="SUPFAM" id="SSF46689">
    <property type="entry name" value="Homeodomain-like"/>
    <property type="match status" value="1"/>
</dbReference>
<dbReference type="Pfam" id="PF00440">
    <property type="entry name" value="TetR_N"/>
    <property type="match status" value="1"/>
</dbReference>
<dbReference type="PANTHER" id="PTHR30055:SF234">
    <property type="entry name" value="HTH-TYPE TRANSCRIPTIONAL REGULATOR BETI"/>
    <property type="match status" value="1"/>
</dbReference>
<dbReference type="GO" id="GO:0000976">
    <property type="term" value="F:transcription cis-regulatory region binding"/>
    <property type="evidence" value="ECO:0007669"/>
    <property type="project" value="TreeGrafter"/>
</dbReference>
<dbReference type="RefSeq" id="WP_068606113.1">
    <property type="nucleotide sequence ID" value="NZ_CP011388.1"/>
</dbReference>
<dbReference type="KEGG" id="pswu:SY83_10015"/>
<proteinExistence type="predicted"/>
<dbReference type="InterPro" id="IPR050109">
    <property type="entry name" value="HTH-type_TetR-like_transc_reg"/>
</dbReference>
<reference evidence="6 7" key="1">
    <citation type="submission" date="2015-01" db="EMBL/GenBank/DDBJ databases">
        <title>Paenibacillus swuensis/DY6/whole genome sequencing.</title>
        <authorList>
            <person name="Kim M.K."/>
            <person name="Srinivasan S."/>
            <person name="Lee J.-J."/>
        </authorList>
    </citation>
    <scope>NUCLEOTIDE SEQUENCE [LARGE SCALE GENOMIC DNA]</scope>
    <source>
        <strain evidence="6 7">DY6</strain>
    </source>
</reference>
<dbReference type="GO" id="GO:0003700">
    <property type="term" value="F:DNA-binding transcription factor activity"/>
    <property type="evidence" value="ECO:0007669"/>
    <property type="project" value="TreeGrafter"/>
</dbReference>
<dbReference type="InterPro" id="IPR001647">
    <property type="entry name" value="HTH_TetR"/>
</dbReference>
<sequence>MIKIDKRELIIEQAVALFGELGYYKTTTAQVARAAGVTQPYIFHFFANKEELFKAVLDRAVMRLAEAFSQVDGSADLIIQNMGRSFQAIMESHRNEILMVMQAHAIAEEQIRDYMSTIYRNIHRTISAKFQDAGISRPEEEATRFMAKGQFHVVAEVLHLDELMVHTKKD</sequence>
<dbReference type="Proteomes" id="UP000076927">
    <property type="component" value="Chromosome"/>
</dbReference>
<keyword evidence="2 4" id="KW-0238">DNA-binding</keyword>
<accession>A0A172THX0</accession>
<dbReference type="EMBL" id="CP011388">
    <property type="protein sequence ID" value="ANE46556.1"/>
    <property type="molecule type" value="Genomic_DNA"/>
</dbReference>
<dbReference type="PANTHER" id="PTHR30055">
    <property type="entry name" value="HTH-TYPE TRANSCRIPTIONAL REGULATOR RUTR"/>
    <property type="match status" value="1"/>
</dbReference>
<evidence type="ECO:0000256" key="1">
    <source>
        <dbReference type="ARBA" id="ARBA00023015"/>
    </source>
</evidence>
<dbReference type="InterPro" id="IPR009057">
    <property type="entry name" value="Homeodomain-like_sf"/>
</dbReference>
<dbReference type="OrthoDB" id="2356263at2"/>
<evidence type="ECO:0000256" key="4">
    <source>
        <dbReference type="PROSITE-ProRule" id="PRU00335"/>
    </source>
</evidence>
<dbReference type="Gene3D" id="1.10.357.10">
    <property type="entry name" value="Tetracycline Repressor, domain 2"/>
    <property type="match status" value="1"/>
</dbReference>
<protein>
    <submittedName>
        <fullName evidence="6">TetR family transcriptional regulator</fullName>
    </submittedName>
</protein>
<organism evidence="6 7">
    <name type="scientific">Paenibacillus swuensis</name>
    <dbReference type="NCBI Taxonomy" id="1178515"/>
    <lineage>
        <taxon>Bacteria</taxon>
        <taxon>Bacillati</taxon>
        <taxon>Bacillota</taxon>
        <taxon>Bacilli</taxon>
        <taxon>Bacillales</taxon>
        <taxon>Paenibacillaceae</taxon>
        <taxon>Paenibacillus</taxon>
    </lineage>
</organism>
<dbReference type="PROSITE" id="PS01081">
    <property type="entry name" value="HTH_TETR_1"/>
    <property type="match status" value="1"/>
</dbReference>
<dbReference type="PATRIC" id="fig|1178515.4.peg.2006"/>
<evidence type="ECO:0000313" key="7">
    <source>
        <dbReference type="Proteomes" id="UP000076927"/>
    </source>
</evidence>
<dbReference type="PROSITE" id="PS50977">
    <property type="entry name" value="HTH_TETR_2"/>
    <property type="match status" value="1"/>
</dbReference>
<keyword evidence="1" id="KW-0805">Transcription regulation</keyword>
<dbReference type="InterPro" id="IPR023772">
    <property type="entry name" value="DNA-bd_HTH_TetR-type_CS"/>
</dbReference>
<name>A0A172THX0_9BACL</name>
<dbReference type="STRING" id="1178515.SY83_10015"/>
<gene>
    <name evidence="6" type="ORF">SY83_10015</name>
</gene>
<keyword evidence="7" id="KW-1185">Reference proteome</keyword>
<keyword evidence="3" id="KW-0804">Transcription</keyword>
<evidence type="ECO:0000313" key="6">
    <source>
        <dbReference type="EMBL" id="ANE46556.1"/>
    </source>
</evidence>
<feature type="domain" description="HTH tetR-type" evidence="5">
    <location>
        <begin position="4"/>
        <end position="64"/>
    </location>
</feature>
<evidence type="ECO:0000259" key="5">
    <source>
        <dbReference type="PROSITE" id="PS50977"/>
    </source>
</evidence>
<evidence type="ECO:0000256" key="3">
    <source>
        <dbReference type="ARBA" id="ARBA00023163"/>
    </source>
</evidence>
<feature type="DNA-binding region" description="H-T-H motif" evidence="4">
    <location>
        <begin position="27"/>
        <end position="46"/>
    </location>
</feature>